<gene>
    <name evidence="2" type="ORF">C1I98_05310</name>
</gene>
<comment type="caution">
    <text evidence="2">The sequence shown here is derived from an EMBL/GenBank/DDBJ whole genome shotgun (WGS) entry which is preliminary data.</text>
</comment>
<dbReference type="Proteomes" id="UP000248544">
    <property type="component" value="Unassembled WGS sequence"/>
</dbReference>
<name>A0A2W2I724_9ACTN</name>
<sequence length="135" mass="13920">MTTFLGMVRLPAAASSVPVSRAFVRAVLTVHGYDGDEYSVVLVISELMTNAVIHGARSGRAGDRVELHLTQIEGGTAFPVSRPGGRMRTLSRATGWMSGLPSIVFAGPRGGGSGGWDFGAGPWSGTARTSCAAVA</sequence>
<dbReference type="InterPro" id="IPR036890">
    <property type="entry name" value="HATPase_C_sf"/>
</dbReference>
<keyword evidence="3" id="KW-1185">Reference proteome</keyword>
<proteinExistence type="predicted"/>
<dbReference type="EMBL" id="POUA01000024">
    <property type="protein sequence ID" value="PZG53907.1"/>
    <property type="molecule type" value="Genomic_DNA"/>
</dbReference>
<organism evidence="2 3">
    <name type="scientific">Spongiactinospora gelatinilytica</name>
    <dbReference type="NCBI Taxonomy" id="2666298"/>
    <lineage>
        <taxon>Bacteria</taxon>
        <taxon>Bacillati</taxon>
        <taxon>Actinomycetota</taxon>
        <taxon>Actinomycetes</taxon>
        <taxon>Streptosporangiales</taxon>
        <taxon>Streptosporangiaceae</taxon>
        <taxon>Spongiactinospora</taxon>
    </lineage>
</organism>
<protein>
    <recommendedName>
        <fullName evidence="1">Histidine kinase/HSP90-like ATPase domain-containing protein</fullName>
    </recommendedName>
</protein>
<dbReference type="AlphaFoldDB" id="A0A2W2I724"/>
<dbReference type="Gene3D" id="3.30.565.10">
    <property type="entry name" value="Histidine kinase-like ATPase, C-terminal domain"/>
    <property type="match status" value="1"/>
</dbReference>
<dbReference type="Pfam" id="PF13581">
    <property type="entry name" value="HATPase_c_2"/>
    <property type="match status" value="1"/>
</dbReference>
<dbReference type="InterPro" id="IPR003594">
    <property type="entry name" value="HATPase_dom"/>
</dbReference>
<dbReference type="RefSeq" id="WP_111165943.1">
    <property type="nucleotide sequence ID" value="NZ_POUA01000024.1"/>
</dbReference>
<accession>A0A2W2I724</accession>
<evidence type="ECO:0000259" key="1">
    <source>
        <dbReference type="Pfam" id="PF13581"/>
    </source>
</evidence>
<evidence type="ECO:0000313" key="3">
    <source>
        <dbReference type="Proteomes" id="UP000248544"/>
    </source>
</evidence>
<feature type="domain" description="Histidine kinase/HSP90-like ATPase" evidence="1">
    <location>
        <begin position="11"/>
        <end position="84"/>
    </location>
</feature>
<reference evidence="2 3" key="1">
    <citation type="submission" date="2018-01" db="EMBL/GenBank/DDBJ databases">
        <title>Draft genome sequence of Sphaerisporangium sp. 7K107.</title>
        <authorList>
            <person name="Sahin N."/>
            <person name="Saygin H."/>
            <person name="Ay H."/>
        </authorList>
    </citation>
    <scope>NUCLEOTIDE SEQUENCE [LARGE SCALE GENOMIC DNA]</scope>
    <source>
        <strain evidence="2 3">7K107</strain>
    </source>
</reference>
<evidence type="ECO:0000313" key="2">
    <source>
        <dbReference type="EMBL" id="PZG53907.1"/>
    </source>
</evidence>